<reference evidence="6" key="1">
    <citation type="journal article" date="2023" name="G3 (Bethesda)">
        <title>Whole genome assemblies of Zophobas morio and Tenebrio molitor.</title>
        <authorList>
            <person name="Kaur S."/>
            <person name="Stinson S.A."/>
            <person name="diCenzo G.C."/>
        </authorList>
    </citation>
    <scope>NUCLEOTIDE SEQUENCE</scope>
    <source>
        <strain evidence="6">QUZm001</strain>
    </source>
</reference>
<dbReference type="AlphaFoldDB" id="A0AA38I7X1"/>
<feature type="domain" description="C2H2-type" evidence="5">
    <location>
        <begin position="139"/>
        <end position="159"/>
    </location>
</feature>
<keyword evidence="3" id="KW-0863">Zinc-finger</keyword>
<dbReference type="SMART" id="SM00355">
    <property type="entry name" value="ZnF_C2H2"/>
    <property type="match status" value="6"/>
</dbReference>
<comment type="caution">
    <text evidence="6">The sequence shown here is derived from an EMBL/GenBank/DDBJ whole genome shotgun (WGS) entry which is preliminary data.</text>
</comment>
<keyword evidence="4" id="KW-0862">Zinc</keyword>
<accession>A0AA38I7X1</accession>
<evidence type="ECO:0000256" key="3">
    <source>
        <dbReference type="ARBA" id="ARBA00022771"/>
    </source>
</evidence>
<evidence type="ECO:0000256" key="2">
    <source>
        <dbReference type="ARBA" id="ARBA00022737"/>
    </source>
</evidence>
<dbReference type="Proteomes" id="UP001168821">
    <property type="component" value="Unassembled WGS sequence"/>
</dbReference>
<evidence type="ECO:0000256" key="1">
    <source>
        <dbReference type="ARBA" id="ARBA00022723"/>
    </source>
</evidence>
<sequence>MSNRPSFTVDDDFTMEVHEEADTDSTVAVKQEPEDTKPIIVKDELDLHCNDEAIPLETKKELHHFFARNKKTDPKGKQTPVEKAALEFKTQSILREYKDMVAEGLLKRPFECPICQYKTDRFSVIQNHVNNHLTQQKEYRCNVCNYVAFSKGNLTMHRARCVYKYKRSCPHCSFVTVRNKNFRRHMLRHTAKFACISCKFYSDDDKEIEEHKKACRKGDGSGMDDKCDLCEFRNDDEVVLAEHTEEKHPEYELKCDDCDFVTPRKRWLFKHRQQSHRTVNRTWKCSLCDFTTGVKGGMGIHMKTHVKK</sequence>
<name>A0AA38I7X1_9CUCU</name>
<proteinExistence type="predicted"/>
<dbReference type="Gene3D" id="3.30.160.60">
    <property type="entry name" value="Classic Zinc Finger"/>
    <property type="match status" value="3"/>
</dbReference>
<feature type="domain" description="C2H2-type" evidence="5">
    <location>
        <begin position="110"/>
        <end position="132"/>
    </location>
</feature>
<protein>
    <recommendedName>
        <fullName evidence="5">C2H2-type domain-containing protein</fullName>
    </recommendedName>
</protein>
<keyword evidence="1" id="KW-0479">Metal-binding</keyword>
<feature type="domain" description="C2H2-type" evidence="5">
    <location>
        <begin position="253"/>
        <end position="276"/>
    </location>
</feature>
<feature type="domain" description="C2H2-type" evidence="5">
    <location>
        <begin position="225"/>
        <end position="248"/>
    </location>
</feature>
<organism evidence="6 7">
    <name type="scientific">Zophobas morio</name>
    <dbReference type="NCBI Taxonomy" id="2755281"/>
    <lineage>
        <taxon>Eukaryota</taxon>
        <taxon>Metazoa</taxon>
        <taxon>Ecdysozoa</taxon>
        <taxon>Arthropoda</taxon>
        <taxon>Hexapoda</taxon>
        <taxon>Insecta</taxon>
        <taxon>Pterygota</taxon>
        <taxon>Neoptera</taxon>
        <taxon>Endopterygota</taxon>
        <taxon>Coleoptera</taxon>
        <taxon>Polyphaga</taxon>
        <taxon>Cucujiformia</taxon>
        <taxon>Tenebrionidae</taxon>
        <taxon>Zophobas</taxon>
    </lineage>
</organism>
<evidence type="ECO:0000313" key="7">
    <source>
        <dbReference type="Proteomes" id="UP001168821"/>
    </source>
</evidence>
<dbReference type="GO" id="GO:0005634">
    <property type="term" value="C:nucleus"/>
    <property type="evidence" value="ECO:0007669"/>
    <property type="project" value="TreeGrafter"/>
</dbReference>
<dbReference type="GO" id="GO:0008270">
    <property type="term" value="F:zinc ion binding"/>
    <property type="evidence" value="ECO:0007669"/>
    <property type="project" value="UniProtKB-KW"/>
</dbReference>
<keyword evidence="7" id="KW-1185">Reference proteome</keyword>
<dbReference type="SUPFAM" id="SSF57667">
    <property type="entry name" value="beta-beta-alpha zinc fingers"/>
    <property type="match status" value="2"/>
</dbReference>
<gene>
    <name evidence="6" type="ORF">Zmor_017178</name>
</gene>
<dbReference type="InterPro" id="IPR036236">
    <property type="entry name" value="Znf_C2H2_sf"/>
</dbReference>
<evidence type="ECO:0000313" key="6">
    <source>
        <dbReference type="EMBL" id="KAJ3651120.1"/>
    </source>
</evidence>
<dbReference type="EMBL" id="JALNTZ010000005">
    <property type="protein sequence ID" value="KAJ3651120.1"/>
    <property type="molecule type" value="Genomic_DNA"/>
</dbReference>
<dbReference type="InterPro" id="IPR050688">
    <property type="entry name" value="Zinc_finger/UBP_domain"/>
</dbReference>
<dbReference type="PANTHER" id="PTHR24403">
    <property type="entry name" value="ZINC FINGER PROTEIN"/>
    <property type="match status" value="1"/>
</dbReference>
<evidence type="ECO:0000259" key="5">
    <source>
        <dbReference type="SMART" id="SM00355"/>
    </source>
</evidence>
<dbReference type="Pfam" id="PF00096">
    <property type="entry name" value="zf-C2H2"/>
    <property type="match status" value="1"/>
</dbReference>
<evidence type="ECO:0000256" key="4">
    <source>
        <dbReference type="ARBA" id="ARBA00022833"/>
    </source>
</evidence>
<dbReference type="GO" id="GO:0045944">
    <property type="term" value="P:positive regulation of transcription by RNA polymerase II"/>
    <property type="evidence" value="ECO:0007669"/>
    <property type="project" value="TreeGrafter"/>
</dbReference>
<keyword evidence="2" id="KW-0677">Repeat</keyword>
<feature type="domain" description="C2H2-type" evidence="5">
    <location>
        <begin position="167"/>
        <end position="189"/>
    </location>
</feature>
<dbReference type="InterPro" id="IPR013087">
    <property type="entry name" value="Znf_C2H2_type"/>
</dbReference>
<dbReference type="PANTHER" id="PTHR24403:SF67">
    <property type="entry name" value="FI01116P-RELATED"/>
    <property type="match status" value="1"/>
</dbReference>
<feature type="domain" description="C2H2-type" evidence="5">
    <location>
        <begin position="283"/>
        <end position="305"/>
    </location>
</feature>